<dbReference type="EMBL" id="LPUF01000001">
    <property type="protein sequence ID" value="OQK18303.1"/>
    <property type="molecule type" value="Genomic_DNA"/>
</dbReference>
<name>A0A1V8MAG7_9GAMM</name>
<gene>
    <name evidence="1" type="ORF">AU255_10910</name>
</gene>
<comment type="caution">
    <text evidence="1">The sequence shown here is derived from an EMBL/GenBank/DDBJ whole genome shotgun (WGS) entry which is preliminary data.</text>
</comment>
<dbReference type="AlphaFoldDB" id="A0A1V8MAG7"/>
<sequence length="127" mass="14656">MLKTGISSLAPKEKRTSFILSFLDLSSELKDKIFEISFEIRIEYFDTEGYQYLSTSVIDLGEYEGITELGGEPSYKLYKEIEKIRKLIEGFQGSSSTKRLKVDLFTSEDRDTDEKAIEERFINNNEA</sequence>
<evidence type="ECO:0000313" key="1">
    <source>
        <dbReference type="EMBL" id="OQK18303.1"/>
    </source>
</evidence>
<reference evidence="1 2" key="1">
    <citation type="submission" date="2015-12" db="EMBL/GenBank/DDBJ databases">
        <authorList>
            <person name="Shamseldin A."/>
            <person name="Moawad H."/>
            <person name="Abd El-Rahim W.M."/>
            <person name="Sadowsky M.J."/>
        </authorList>
    </citation>
    <scope>NUCLEOTIDE SEQUENCE [LARGE SCALE GENOMIC DNA]</scope>
    <source>
        <strain evidence="1 2">WF1</strain>
    </source>
</reference>
<keyword evidence="2" id="KW-1185">Reference proteome</keyword>
<dbReference type="Proteomes" id="UP000191980">
    <property type="component" value="Unassembled WGS sequence"/>
</dbReference>
<dbReference type="RefSeq" id="WP_080522909.1">
    <property type="nucleotide sequence ID" value="NZ_LPUF01000001.1"/>
</dbReference>
<protein>
    <submittedName>
        <fullName evidence="1">Uncharacterized protein</fullName>
    </submittedName>
</protein>
<proteinExistence type="predicted"/>
<accession>A0A1V8MAG7</accession>
<evidence type="ECO:0000313" key="2">
    <source>
        <dbReference type="Proteomes" id="UP000191980"/>
    </source>
</evidence>
<dbReference type="OrthoDB" id="9153175at2"/>
<organism evidence="1 2">
    <name type="scientific">Methyloprofundus sedimenti</name>
    <dbReference type="NCBI Taxonomy" id="1420851"/>
    <lineage>
        <taxon>Bacteria</taxon>
        <taxon>Pseudomonadati</taxon>
        <taxon>Pseudomonadota</taxon>
        <taxon>Gammaproteobacteria</taxon>
        <taxon>Methylococcales</taxon>
        <taxon>Methylococcaceae</taxon>
        <taxon>Methyloprofundus</taxon>
    </lineage>
</organism>